<dbReference type="AlphaFoldDB" id="A0A8S1Q1H3"/>
<name>A0A8S1Q1H3_PARPR</name>
<gene>
    <name evidence="1" type="ORF">PPRIM_AZ9-3.1.T1390071</name>
</gene>
<sequence length="129" mass="15230">MQKVYADQFNARMLNNDIKHWIIGFEGAKGTLYQREKFELQFKFSNEYVEVLDSYLALFSLKIANRITSSNINNQNIQVIFIGKTPELEHIYSVNQYYLMNGQLPQMYHLYVSQSNPCYQVLQKNETSK</sequence>
<dbReference type="Proteomes" id="UP000688137">
    <property type="component" value="Unassembled WGS sequence"/>
</dbReference>
<evidence type="ECO:0000313" key="2">
    <source>
        <dbReference type="Proteomes" id="UP000688137"/>
    </source>
</evidence>
<keyword evidence="2" id="KW-1185">Reference proteome</keyword>
<dbReference type="EMBL" id="CAJJDM010000143">
    <property type="protein sequence ID" value="CAD8109071.1"/>
    <property type="molecule type" value="Genomic_DNA"/>
</dbReference>
<accession>A0A8S1Q1H3</accession>
<evidence type="ECO:0000313" key="1">
    <source>
        <dbReference type="EMBL" id="CAD8109071.1"/>
    </source>
</evidence>
<proteinExistence type="predicted"/>
<protein>
    <submittedName>
        <fullName evidence="1">Uncharacterized protein</fullName>
    </submittedName>
</protein>
<organism evidence="1 2">
    <name type="scientific">Paramecium primaurelia</name>
    <dbReference type="NCBI Taxonomy" id="5886"/>
    <lineage>
        <taxon>Eukaryota</taxon>
        <taxon>Sar</taxon>
        <taxon>Alveolata</taxon>
        <taxon>Ciliophora</taxon>
        <taxon>Intramacronucleata</taxon>
        <taxon>Oligohymenophorea</taxon>
        <taxon>Peniculida</taxon>
        <taxon>Parameciidae</taxon>
        <taxon>Paramecium</taxon>
    </lineage>
</organism>
<reference evidence="1" key="1">
    <citation type="submission" date="2021-01" db="EMBL/GenBank/DDBJ databases">
        <authorList>
            <consortium name="Genoscope - CEA"/>
            <person name="William W."/>
        </authorList>
    </citation>
    <scope>NUCLEOTIDE SEQUENCE</scope>
</reference>
<comment type="caution">
    <text evidence="1">The sequence shown here is derived from an EMBL/GenBank/DDBJ whole genome shotgun (WGS) entry which is preliminary data.</text>
</comment>